<sequence length="179" mass="18703">MTRQPGARLLAGLIDWLFMTVWIGLVSAVTVPLFLVGATIALPPVAGNVVATLVLVVPITLALAVWESGPRQATPGKRARRLVVRDVHSGEALPFRRALLRSALKIALPWVIAHTAVYALVDASGTTGVTPTGAQAATLAAYVLPVAYLCTLFLGSGRTPYDRAAGALVVRVAPGPPRV</sequence>
<comment type="subcellular location">
    <subcellularLocation>
        <location evidence="1">Membrane</location>
        <topology evidence="1">Multi-pass membrane protein</topology>
    </subcellularLocation>
</comment>
<name>A0ABX9N5B2_9MICO</name>
<dbReference type="Pfam" id="PF06271">
    <property type="entry name" value="RDD"/>
    <property type="match status" value="1"/>
</dbReference>
<keyword evidence="4 5" id="KW-0472">Membrane</keyword>
<evidence type="ECO:0000256" key="5">
    <source>
        <dbReference type="SAM" id="Phobius"/>
    </source>
</evidence>
<dbReference type="InterPro" id="IPR010432">
    <property type="entry name" value="RDD"/>
</dbReference>
<organism evidence="7 8">
    <name type="scientific">Clavibacter californiensis</name>
    <dbReference type="NCBI Taxonomy" id="1401995"/>
    <lineage>
        <taxon>Bacteria</taxon>
        <taxon>Bacillati</taxon>
        <taxon>Actinomycetota</taxon>
        <taxon>Actinomycetes</taxon>
        <taxon>Micrococcales</taxon>
        <taxon>Microbacteriaceae</taxon>
        <taxon>Clavibacter</taxon>
    </lineage>
</organism>
<evidence type="ECO:0000256" key="3">
    <source>
        <dbReference type="ARBA" id="ARBA00022989"/>
    </source>
</evidence>
<dbReference type="RefSeq" id="WP_119373331.1">
    <property type="nucleotide sequence ID" value="NZ_CP040792.1"/>
</dbReference>
<gene>
    <name evidence="7" type="ORF">DZF98_10530</name>
</gene>
<evidence type="ECO:0000256" key="4">
    <source>
        <dbReference type="ARBA" id="ARBA00023136"/>
    </source>
</evidence>
<evidence type="ECO:0000313" key="8">
    <source>
        <dbReference type="Proteomes" id="UP000265355"/>
    </source>
</evidence>
<feature type="transmembrane region" description="Helical" evidence="5">
    <location>
        <begin position="133"/>
        <end position="154"/>
    </location>
</feature>
<feature type="transmembrane region" description="Helical" evidence="5">
    <location>
        <begin position="46"/>
        <end position="66"/>
    </location>
</feature>
<keyword evidence="3 5" id="KW-1133">Transmembrane helix</keyword>
<evidence type="ECO:0000313" key="7">
    <source>
        <dbReference type="EMBL" id="RII91003.1"/>
    </source>
</evidence>
<dbReference type="Proteomes" id="UP000265355">
    <property type="component" value="Unassembled WGS sequence"/>
</dbReference>
<feature type="transmembrane region" description="Helical" evidence="5">
    <location>
        <begin position="12"/>
        <end position="40"/>
    </location>
</feature>
<dbReference type="EMBL" id="QWEE01000185">
    <property type="protein sequence ID" value="RII91003.1"/>
    <property type="molecule type" value="Genomic_DNA"/>
</dbReference>
<comment type="caution">
    <text evidence="7">The sequence shown here is derived from an EMBL/GenBank/DDBJ whole genome shotgun (WGS) entry which is preliminary data.</text>
</comment>
<accession>A0ABX9N5B2</accession>
<evidence type="ECO:0000256" key="2">
    <source>
        <dbReference type="ARBA" id="ARBA00022692"/>
    </source>
</evidence>
<evidence type="ECO:0000256" key="1">
    <source>
        <dbReference type="ARBA" id="ARBA00004141"/>
    </source>
</evidence>
<keyword evidence="8" id="KW-1185">Reference proteome</keyword>
<feature type="domain" description="RDD" evidence="6">
    <location>
        <begin position="4"/>
        <end position="166"/>
    </location>
</feature>
<protein>
    <submittedName>
        <fullName evidence="7">RDD family protein</fullName>
    </submittedName>
</protein>
<evidence type="ECO:0000259" key="6">
    <source>
        <dbReference type="Pfam" id="PF06271"/>
    </source>
</evidence>
<reference evidence="7 8" key="1">
    <citation type="submission" date="2018-08" db="EMBL/GenBank/DDBJ databases">
        <title>Genome Sequence of Clavibacter michiganensis Subspecies type strains, and the Atypical Peach-Colored Strains Isolated from Tomato.</title>
        <authorList>
            <person name="Osdaghi E."/>
            <person name="Portier P."/>
            <person name="Briand M."/>
            <person name="Jacques M.-A."/>
        </authorList>
    </citation>
    <scope>NUCLEOTIDE SEQUENCE [LARGE SCALE GENOMIC DNA]</scope>
    <source>
        <strain evidence="7 8">CFBP 8216</strain>
    </source>
</reference>
<proteinExistence type="predicted"/>
<keyword evidence="2 5" id="KW-0812">Transmembrane</keyword>
<feature type="transmembrane region" description="Helical" evidence="5">
    <location>
        <begin position="103"/>
        <end position="121"/>
    </location>
</feature>